<evidence type="ECO:0000256" key="1">
    <source>
        <dbReference type="ARBA" id="ARBA00001946"/>
    </source>
</evidence>
<proteinExistence type="predicted"/>
<evidence type="ECO:0000256" key="4">
    <source>
        <dbReference type="PIRSR" id="PIRSR015582-1"/>
    </source>
</evidence>
<evidence type="ECO:0000256" key="5">
    <source>
        <dbReference type="PIRSR" id="PIRSR015582-2"/>
    </source>
</evidence>
<dbReference type="Pfam" id="PF03328">
    <property type="entry name" value="HpcH_HpaI"/>
    <property type="match status" value="1"/>
</dbReference>
<feature type="binding site" evidence="4">
    <location>
        <position position="65"/>
    </location>
    <ligand>
        <name>substrate</name>
    </ligand>
</feature>
<keyword evidence="7" id="KW-0456">Lyase</keyword>
<keyword evidence="3 5" id="KW-0460">Magnesium</keyword>
<dbReference type="InterPro" id="IPR040442">
    <property type="entry name" value="Pyrv_kinase-like_dom_sf"/>
</dbReference>
<dbReference type="PANTHER" id="PTHR32308">
    <property type="entry name" value="LYASE BETA SUBUNIT, PUTATIVE (AFU_ORTHOLOGUE AFUA_4G13030)-RELATED"/>
    <property type="match status" value="1"/>
</dbReference>
<feature type="binding site" evidence="5">
    <location>
        <position position="127"/>
    </location>
    <ligand>
        <name>Mg(2+)</name>
        <dbReference type="ChEBI" id="CHEBI:18420"/>
    </ligand>
</feature>
<dbReference type="SUPFAM" id="SSF51621">
    <property type="entry name" value="Phosphoenolpyruvate/pyruvate domain"/>
    <property type="match status" value="1"/>
</dbReference>
<name>A0A7Y9NJV5_9BACT</name>
<evidence type="ECO:0000256" key="3">
    <source>
        <dbReference type="ARBA" id="ARBA00022842"/>
    </source>
</evidence>
<dbReference type="Proteomes" id="UP000534186">
    <property type="component" value="Unassembled WGS sequence"/>
</dbReference>
<dbReference type="PIRSF" id="PIRSF015582">
    <property type="entry name" value="Cit_lyase_B"/>
    <property type="match status" value="1"/>
</dbReference>
<accession>A0A7Y9NJV5</accession>
<comment type="caution">
    <text evidence="7">The sequence shown here is derived from an EMBL/GenBank/DDBJ whole genome shotgun (WGS) entry which is preliminary data.</text>
</comment>
<dbReference type="EMBL" id="JACCCV010000001">
    <property type="protein sequence ID" value="NYF50507.1"/>
    <property type="molecule type" value="Genomic_DNA"/>
</dbReference>
<protein>
    <submittedName>
        <fullName evidence="7">Citrate lyase subunit beta/citryl-CoA lyase</fullName>
        <ecNumber evidence="7">4.1.3.34</ecNumber>
    </submittedName>
</protein>
<feature type="binding site" evidence="5">
    <location>
        <position position="154"/>
    </location>
    <ligand>
        <name>Mg(2+)</name>
        <dbReference type="ChEBI" id="CHEBI:18420"/>
    </ligand>
</feature>
<comment type="cofactor">
    <cofactor evidence="1">
        <name>Mg(2+)</name>
        <dbReference type="ChEBI" id="CHEBI:18420"/>
    </cofactor>
</comment>
<gene>
    <name evidence="7" type="ORF">HDF12_000872</name>
</gene>
<dbReference type="GO" id="GO:0000287">
    <property type="term" value="F:magnesium ion binding"/>
    <property type="evidence" value="ECO:0007669"/>
    <property type="project" value="TreeGrafter"/>
</dbReference>
<dbReference type="GO" id="GO:0006107">
    <property type="term" value="P:oxaloacetate metabolic process"/>
    <property type="evidence" value="ECO:0007669"/>
    <property type="project" value="TreeGrafter"/>
</dbReference>
<reference evidence="7 8" key="1">
    <citation type="submission" date="2020-07" db="EMBL/GenBank/DDBJ databases">
        <title>Genomic Encyclopedia of Type Strains, Phase IV (KMG-V): Genome sequencing to study the core and pangenomes of soil and plant-associated prokaryotes.</title>
        <authorList>
            <person name="Whitman W."/>
        </authorList>
    </citation>
    <scope>NUCLEOTIDE SEQUENCE [LARGE SCALE GENOMIC DNA]</scope>
    <source>
        <strain evidence="7 8">M8UP30</strain>
    </source>
</reference>
<evidence type="ECO:0000256" key="2">
    <source>
        <dbReference type="ARBA" id="ARBA00022723"/>
    </source>
</evidence>
<dbReference type="InterPro" id="IPR005000">
    <property type="entry name" value="Aldolase/citrate-lyase_domain"/>
</dbReference>
<evidence type="ECO:0000313" key="7">
    <source>
        <dbReference type="EMBL" id="NYF50507.1"/>
    </source>
</evidence>
<dbReference type="Gene3D" id="3.20.20.60">
    <property type="entry name" value="Phosphoenolpyruvate-binding domains"/>
    <property type="match status" value="1"/>
</dbReference>
<keyword evidence="2 5" id="KW-0479">Metal-binding</keyword>
<dbReference type="PANTHER" id="PTHR32308:SF10">
    <property type="entry name" value="CITRATE LYASE SUBUNIT BETA"/>
    <property type="match status" value="1"/>
</dbReference>
<evidence type="ECO:0000259" key="6">
    <source>
        <dbReference type="Pfam" id="PF03328"/>
    </source>
</evidence>
<evidence type="ECO:0000313" key="8">
    <source>
        <dbReference type="Proteomes" id="UP000534186"/>
    </source>
</evidence>
<dbReference type="GO" id="GO:0008816">
    <property type="term" value="F:citryl-CoA lyase activity"/>
    <property type="evidence" value="ECO:0007669"/>
    <property type="project" value="UniProtKB-EC"/>
</dbReference>
<dbReference type="InterPro" id="IPR011206">
    <property type="entry name" value="Citrate_lyase_beta/mcl1/mcl2"/>
</dbReference>
<feature type="domain" description="HpcH/HpaI aldolase/citrate lyase" evidence="6">
    <location>
        <begin position="3"/>
        <end position="221"/>
    </location>
</feature>
<dbReference type="AlphaFoldDB" id="A0A7Y9NJV5"/>
<dbReference type="InterPro" id="IPR015813">
    <property type="entry name" value="Pyrv/PenolPyrv_kinase-like_dom"/>
</dbReference>
<dbReference type="EC" id="4.1.3.34" evidence="7"/>
<feature type="binding site" evidence="4">
    <location>
        <position position="127"/>
    </location>
    <ligand>
        <name>substrate</name>
    </ligand>
</feature>
<organism evidence="7 8">
    <name type="scientific">Tunturiibacter lichenicola</name>
    <dbReference type="NCBI Taxonomy" id="2051959"/>
    <lineage>
        <taxon>Bacteria</taxon>
        <taxon>Pseudomonadati</taxon>
        <taxon>Acidobacteriota</taxon>
        <taxon>Terriglobia</taxon>
        <taxon>Terriglobales</taxon>
        <taxon>Acidobacteriaceae</taxon>
        <taxon>Tunturiibacter</taxon>
    </lineage>
</organism>
<sequence>MMRSKLFVPAIRPELFEKATKSGADAVCFDLEDSVAPARKVEARDHLQSYLRERQSIDQPLLLVRTNPVTSADFEQDVDCAVWKSISAIVLPKVESAEDVRASADIIAKFERSRNLPAPLGILPTIESPRGLRFAAEIALSSPRVLGLQIGFADLLEPLGVAQSNVAARNQIRLTLRLAAAEAHLDCYDSAYANFKDISGYEDELRASRSLGFVGASCIHPSQIPIANRVFVATSEELVSAARILEAAAQAAQKGVAVTSIDGAMIDAPFIRRARKLLGKKDY</sequence>